<keyword evidence="3" id="KW-1185">Reference proteome</keyword>
<accession>A0A101JF74</accession>
<gene>
    <name evidence="2" type="ORF">ADL15_40155</name>
</gene>
<evidence type="ECO:0000259" key="1">
    <source>
        <dbReference type="Pfam" id="PF00144"/>
    </source>
</evidence>
<protein>
    <recommendedName>
        <fullName evidence="1">Beta-lactamase-related domain-containing protein</fullName>
    </recommendedName>
</protein>
<name>A0A101JF74_9ACTN</name>
<dbReference type="Proteomes" id="UP000053244">
    <property type="component" value="Unassembled WGS sequence"/>
</dbReference>
<dbReference type="Gene3D" id="3.40.710.10">
    <property type="entry name" value="DD-peptidase/beta-lactamase superfamily"/>
    <property type="match status" value="1"/>
</dbReference>
<dbReference type="InterPro" id="IPR012338">
    <property type="entry name" value="Beta-lactam/transpept-like"/>
</dbReference>
<dbReference type="AlphaFoldDB" id="A0A101JF74"/>
<dbReference type="SUPFAM" id="SSF56601">
    <property type="entry name" value="beta-lactamase/transpeptidase-like"/>
    <property type="match status" value="1"/>
</dbReference>
<dbReference type="RefSeq" id="WP_067703218.1">
    <property type="nucleotide sequence ID" value="NZ_LLZH01000311.1"/>
</dbReference>
<evidence type="ECO:0000313" key="3">
    <source>
        <dbReference type="Proteomes" id="UP000053244"/>
    </source>
</evidence>
<reference evidence="2 3" key="1">
    <citation type="submission" date="2015-10" db="EMBL/GenBank/DDBJ databases">
        <authorList>
            <person name="Gilbert D.G."/>
        </authorList>
    </citation>
    <scope>NUCLEOTIDE SEQUENCE [LARGE SCALE GENOMIC DNA]</scope>
    <source>
        <strain evidence="2 3">NRRL B-16712</strain>
    </source>
</reference>
<dbReference type="InterPro" id="IPR001466">
    <property type="entry name" value="Beta-lactam-related"/>
</dbReference>
<organism evidence="2 3">
    <name type="scientific">Actinoplanes awajinensis subsp. mycoplanecinus</name>
    <dbReference type="NCBI Taxonomy" id="135947"/>
    <lineage>
        <taxon>Bacteria</taxon>
        <taxon>Bacillati</taxon>
        <taxon>Actinomycetota</taxon>
        <taxon>Actinomycetes</taxon>
        <taxon>Micromonosporales</taxon>
        <taxon>Micromonosporaceae</taxon>
        <taxon>Actinoplanes</taxon>
    </lineage>
</organism>
<feature type="domain" description="Beta-lactamase-related" evidence="1">
    <location>
        <begin position="61"/>
        <end position="193"/>
    </location>
</feature>
<dbReference type="Pfam" id="PF00144">
    <property type="entry name" value="Beta-lactamase"/>
    <property type="match status" value="1"/>
</dbReference>
<proteinExistence type="predicted"/>
<sequence length="205" mass="20529">MHAAIALVLGLVTTIGVAGRAQGAAPQLPELDPALLGRAVAGLPNPVVTGVQLTISGSAGRWSGRAGVADVTTGAPESGIVSSTADLTRFLSALLGGRLLPRAQLAPMLTLPDVPYPGGGTCRLGPHPGRACFSAGLQATTFPDGVTVWGRSGAVPGYTTGVFATADLARVMASSLNPTGNRDGSEARYVQNIAAAGFDPSLFAD</sequence>
<dbReference type="EMBL" id="LLZH01000311">
    <property type="protein sequence ID" value="KUL25700.1"/>
    <property type="molecule type" value="Genomic_DNA"/>
</dbReference>
<comment type="caution">
    <text evidence="2">The sequence shown here is derived from an EMBL/GenBank/DDBJ whole genome shotgun (WGS) entry which is preliminary data.</text>
</comment>
<evidence type="ECO:0000313" key="2">
    <source>
        <dbReference type="EMBL" id="KUL25700.1"/>
    </source>
</evidence>